<evidence type="ECO:0000256" key="3">
    <source>
        <dbReference type="ARBA" id="ARBA00022989"/>
    </source>
</evidence>
<evidence type="ECO:0000313" key="7">
    <source>
        <dbReference type="Proteomes" id="UP001642484"/>
    </source>
</evidence>
<evidence type="ECO:0000256" key="5">
    <source>
        <dbReference type="SAM" id="Phobius"/>
    </source>
</evidence>
<evidence type="ECO:0000256" key="2">
    <source>
        <dbReference type="ARBA" id="ARBA00022692"/>
    </source>
</evidence>
<keyword evidence="2 5" id="KW-0812">Transmembrane</keyword>
<feature type="transmembrane region" description="Helical" evidence="5">
    <location>
        <begin position="231"/>
        <end position="253"/>
    </location>
</feature>
<feature type="transmembrane region" description="Helical" evidence="5">
    <location>
        <begin position="294"/>
        <end position="314"/>
    </location>
</feature>
<feature type="transmembrane region" description="Helical" evidence="5">
    <location>
        <begin position="47"/>
        <end position="68"/>
    </location>
</feature>
<proteinExistence type="predicted"/>
<feature type="transmembrane region" description="Helical" evidence="5">
    <location>
        <begin position="259"/>
        <end position="282"/>
    </location>
</feature>
<protein>
    <recommendedName>
        <fullName evidence="8">Major facilitator superfamily (MFS) profile domain-containing protein</fullName>
    </recommendedName>
</protein>
<evidence type="ECO:0000256" key="1">
    <source>
        <dbReference type="ARBA" id="ARBA00004141"/>
    </source>
</evidence>
<name>A0ABP0NG26_9DINO</name>
<evidence type="ECO:0000256" key="4">
    <source>
        <dbReference type="ARBA" id="ARBA00023136"/>
    </source>
</evidence>
<reference evidence="6 7" key="1">
    <citation type="submission" date="2024-02" db="EMBL/GenBank/DDBJ databases">
        <authorList>
            <person name="Chen Y."/>
            <person name="Shah S."/>
            <person name="Dougan E. K."/>
            <person name="Thang M."/>
            <person name="Chan C."/>
        </authorList>
    </citation>
    <scope>NUCLEOTIDE SEQUENCE [LARGE SCALE GENOMIC DNA]</scope>
</reference>
<gene>
    <name evidence="6" type="ORF">CCMP2556_LOCUS30836</name>
</gene>
<keyword evidence="4 5" id="KW-0472">Membrane</keyword>
<organism evidence="6 7">
    <name type="scientific">Durusdinium trenchii</name>
    <dbReference type="NCBI Taxonomy" id="1381693"/>
    <lineage>
        <taxon>Eukaryota</taxon>
        <taxon>Sar</taxon>
        <taxon>Alveolata</taxon>
        <taxon>Dinophyceae</taxon>
        <taxon>Suessiales</taxon>
        <taxon>Symbiodiniaceae</taxon>
        <taxon>Durusdinium</taxon>
    </lineage>
</organism>
<feature type="transmembrane region" description="Helical" evidence="5">
    <location>
        <begin position="111"/>
        <end position="131"/>
    </location>
</feature>
<keyword evidence="7" id="KW-1185">Reference proteome</keyword>
<dbReference type="EMBL" id="CAXAMN010021718">
    <property type="protein sequence ID" value="CAK9062711.1"/>
    <property type="molecule type" value="Genomic_DNA"/>
</dbReference>
<dbReference type="SUPFAM" id="SSF103473">
    <property type="entry name" value="MFS general substrate transporter"/>
    <property type="match status" value="1"/>
</dbReference>
<feature type="transmembrane region" description="Helical" evidence="5">
    <location>
        <begin position="80"/>
        <end position="99"/>
    </location>
</feature>
<dbReference type="InterPro" id="IPR036259">
    <property type="entry name" value="MFS_trans_sf"/>
</dbReference>
<feature type="transmembrane region" description="Helical" evidence="5">
    <location>
        <begin position="143"/>
        <end position="165"/>
    </location>
</feature>
<feature type="transmembrane region" description="Helical" evidence="5">
    <location>
        <begin position="320"/>
        <end position="343"/>
    </location>
</feature>
<accession>A0ABP0NG26</accession>
<evidence type="ECO:0008006" key="8">
    <source>
        <dbReference type="Google" id="ProtNLM"/>
    </source>
</evidence>
<dbReference type="Proteomes" id="UP001642484">
    <property type="component" value="Unassembled WGS sequence"/>
</dbReference>
<sequence length="410" mass="43818">MMHDVSSMSAGGQWSSMTGASIALAVMATQADRYVSDPKKADFGAAAWILHWLLAVVFAGSVAGMLSMGCLGDLIGHGRALLVTKGLVVLGCFMCTLLPEQPDESGFWGQLILWRFIIGVGLGGAYPLTAAVAGKANDVGKAFFWQTPGSVAPYLVALLVLKLLPGQTSPQFRWILGLGAVPSFLALGTSISDPVAQPVRPASQLGLWEGLPQALSCPRLQRRLLGTAGSWFLFDVAAYGTTIFTPQILSYVFGKDHSLVHLAWHSILLLSWSIPATWLSVLALSRWRARRLNLLGFVLQAVLFATFASAYGFFYDMHKVLLALLCAIYFGLNWGVCVSTYVLPIEVFPEEFRGTLHGVSAAAGKLGALVGACLFPLLNTIGGAWGTQLLDAGGGVWYGRLAKLNLLASR</sequence>
<keyword evidence="3 5" id="KW-1133">Transmembrane helix</keyword>
<dbReference type="Gene3D" id="1.20.1250.20">
    <property type="entry name" value="MFS general substrate transporter like domains"/>
    <property type="match status" value="1"/>
</dbReference>
<dbReference type="InterPro" id="IPR011701">
    <property type="entry name" value="MFS"/>
</dbReference>
<evidence type="ECO:0000313" key="6">
    <source>
        <dbReference type="EMBL" id="CAK9062711.1"/>
    </source>
</evidence>
<dbReference type="PANTHER" id="PTHR24064">
    <property type="entry name" value="SOLUTE CARRIER FAMILY 22 MEMBER"/>
    <property type="match status" value="1"/>
</dbReference>
<dbReference type="Pfam" id="PF07690">
    <property type="entry name" value="MFS_1"/>
    <property type="match status" value="1"/>
</dbReference>
<comment type="caution">
    <text evidence="6">The sequence shown here is derived from an EMBL/GenBank/DDBJ whole genome shotgun (WGS) entry which is preliminary data.</text>
</comment>
<comment type="subcellular location">
    <subcellularLocation>
        <location evidence="1">Membrane</location>
        <topology evidence="1">Multi-pass membrane protein</topology>
    </subcellularLocation>
</comment>